<evidence type="ECO:0000313" key="3">
    <source>
        <dbReference type="Proteomes" id="UP000016930"/>
    </source>
</evidence>
<dbReference type="OrthoDB" id="10666018at2759"/>
<protein>
    <submittedName>
        <fullName evidence="2">Uncharacterized protein</fullName>
    </submittedName>
</protein>
<accession>M2QX80</accession>
<sequence length="615" mass="66921">MTSIAIQRIASVTRNPTTLFRTSSIYAGVPAAPSLGRSPGYLQRHLLRWSSTSVSQLPPAAVDPDAPHDEGIEVTTIVEHDVITTPTPSSSTKLVVRVQDDGKTWLRWGSINEVQTGAAEEVVTIAEAESALKLFISILDTEAFESARWGDIPRLLELIDQRPDAQSLQKMVAHQALYPLAVFLARTHPRHALHAICVAQYQAKSDGHASPPWGKIATLFNSYSYWDLVPELVQLRLKFDGRATTDLLNQLLESFSKGGMDEDVEAACQLFEHAGAIPDDETRSLLETLRSVSHSSVTTKAEYPDRRLAPESAKTWRTIIGDQPPVPVLRAHAFELSDRVARLPGQNAYVEYLSQPKKVAKLMYKLIHAGFHAHAIHVANFAYLVAPGTHRTILRSLIKPFCDARPPNLTDLLMLVLKLEKSILGKPSAALVNGILYNYESLAQHMSPEDIVNSTQRVLLVGAVASHYTIESLNELKSHTLSGEASPSDPSAQRELQQRWDRLIALARALQAARTYESYFASPTPAQSDDVSSVSESNDDASSDDADPMAVKLLEDIIARHIEKASAVEGPGDVAESFATTQSGDGQPDELECSAVGASSDISPTTPNTTGAVAS</sequence>
<name>M2QX80_CERS8</name>
<dbReference type="AlphaFoldDB" id="M2QX80"/>
<gene>
    <name evidence="2" type="ORF">CERSUDRAFT_127600</name>
</gene>
<keyword evidence="3" id="KW-1185">Reference proteome</keyword>
<dbReference type="Proteomes" id="UP000016930">
    <property type="component" value="Unassembled WGS sequence"/>
</dbReference>
<evidence type="ECO:0000256" key="1">
    <source>
        <dbReference type="SAM" id="MobiDB-lite"/>
    </source>
</evidence>
<dbReference type="EMBL" id="KB445823">
    <property type="protein sequence ID" value="EMD31141.1"/>
    <property type="molecule type" value="Genomic_DNA"/>
</dbReference>
<feature type="compositionally biased region" description="Polar residues" evidence="1">
    <location>
        <begin position="600"/>
        <end position="615"/>
    </location>
</feature>
<evidence type="ECO:0000313" key="2">
    <source>
        <dbReference type="EMBL" id="EMD31141.1"/>
    </source>
</evidence>
<organism evidence="2 3">
    <name type="scientific">Ceriporiopsis subvermispora (strain B)</name>
    <name type="common">White-rot fungus</name>
    <name type="synonym">Gelatoporia subvermispora</name>
    <dbReference type="NCBI Taxonomy" id="914234"/>
    <lineage>
        <taxon>Eukaryota</taxon>
        <taxon>Fungi</taxon>
        <taxon>Dikarya</taxon>
        <taxon>Basidiomycota</taxon>
        <taxon>Agaricomycotina</taxon>
        <taxon>Agaricomycetes</taxon>
        <taxon>Polyporales</taxon>
        <taxon>Gelatoporiaceae</taxon>
        <taxon>Gelatoporia</taxon>
    </lineage>
</organism>
<reference evidence="2 3" key="1">
    <citation type="journal article" date="2012" name="Proc. Natl. Acad. Sci. U.S.A.">
        <title>Comparative genomics of Ceriporiopsis subvermispora and Phanerochaete chrysosporium provide insight into selective ligninolysis.</title>
        <authorList>
            <person name="Fernandez-Fueyo E."/>
            <person name="Ruiz-Duenas F.J."/>
            <person name="Ferreira P."/>
            <person name="Floudas D."/>
            <person name="Hibbett D.S."/>
            <person name="Canessa P."/>
            <person name="Larrondo L.F."/>
            <person name="James T.Y."/>
            <person name="Seelenfreund D."/>
            <person name="Lobos S."/>
            <person name="Polanco R."/>
            <person name="Tello M."/>
            <person name="Honda Y."/>
            <person name="Watanabe T."/>
            <person name="Watanabe T."/>
            <person name="Ryu J.S."/>
            <person name="Kubicek C.P."/>
            <person name="Schmoll M."/>
            <person name="Gaskell J."/>
            <person name="Hammel K.E."/>
            <person name="St John F.J."/>
            <person name="Vanden Wymelenberg A."/>
            <person name="Sabat G."/>
            <person name="Splinter BonDurant S."/>
            <person name="Syed K."/>
            <person name="Yadav J.S."/>
            <person name="Doddapaneni H."/>
            <person name="Subramanian V."/>
            <person name="Lavin J.L."/>
            <person name="Oguiza J.A."/>
            <person name="Perez G."/>
            <person name="Pisabarro A.G."/>
            <person name="Ramirez L."/>
            <person name="Santoyo F."/>
            <person name="Master E."/>
            <person name="Coutinho P.M."/>
            <person name="Henrissat B."/>
            <person name="Lombard V."/>
            <person name="Magnuson J.K."/>
            <person name="Kuees U."/>
            <person name="Hori C."/>
            <person name="Igarashi K."/>
            <person name="Samejima M."/>
            <person name="Held B.W."/>
            <person name="Barry K.W."/>
            <person name="LaButti K.M."/>
            <person name="Lapidus A."/>
            <person name="Lindquist E.A."/>
            <person name="Lucas S.M."/>
            <person name="Riley R."/>
            <person name="Salamov A.A."/>
            <person name="Hoffmeister D."/>
            <person name="Schwenk D."/>
            <person name="Hadar Y."/>
            <person name="Yarden O."/>
            <person name="de Vries R.P."/>
            <person name="Wiebenga A."/>
            <person name="Stenlid J."/>
            <person name="Eastwood D."/>
            <person name="Grigoriev I.V."/>
            <person name="Berka R.M."/>
            <person name="Blanchette R.A."/>
            <person name="Kersten P."/>
            <person name="Martinez A.T."/>
            <person name="Vicuna R."/>
            <person name="Cullen D."/>
        </authorList>
    </citation>
    <scope>NUCLEOTIDE SEQUENCE [LARGE SCALE GENOMIC DNA]</scope>
    <source>
        <strain evidence="2 3">B</strain>
    </source>
</reference>
<feature type="region of interest" description="Disordered" evidence="1">
    <location>
        <begin position="521"/>
        <end position="548"/>
    </location>
</feature>
<feature type="compositionally biased region" description="Acidic residues" evidence="1">
    <location>
        <begin position="537"/>
        <end position="547"/>
    </location>
</feature>
<feature type="region of interest" description="Disordered" evidence="1">
    <location>
        <begin position="566"/>
        <end position="615"/>
    </location>
</feature>
<dbReference type="HOGENOM" id="CLU_444095_0_0_1"/>
<proteinExistence type="predicted"/>